<evidence type="ECO:0000313" key="3">
    <source>
        <dbReference type="Proteomes" id="UP001055460"/>
    </source>
</evidence>
<proteinExistence type="predicted"/>
<organism evidence="2 3">
    <name type="scientific">Ensifer adhaerens</name>
    <name type="common">Sinorhizobium morelense</name>
    <dbReference type="NCBI Taxonomy" id="106592"/>
    <lineage>
        <taxon>Bacteria</taxon>
        <taxon>Pseudomonadati</taxon>
        <taxon>Pseudomonadota</taxon>
        <taxon>Alphaproteobacteria</taxon>
        <taxon>Hyphomicrobiales</taxon>
        <taxon>Rhizobiaceae</taxon>
        <taxon>Sinorhizobium/Ensifer group</taxon>
        <taxon>Ensifer</taxon>
    </lineage>
</organism>
<name>A0A9Q8YBD8_ENSAD</name>
<evidence type="ECO:0000256" key="1">
    <source>
        <dbReference type="SAM" id="MobiDB-lite"/>
    </source>
</evidence>
<feature type="region of interest" description="Disordered" evidence="1">
    <location>
        <begin position="167"/>
        <end position="243"/>
    </location>
</feature>
<gene>
    <name evidence="2" type="ORF">NE863_06900</name>
</gene>
<sequence>MSAEGQTIPDEMAQRVARLINEAEDMRAQAVDDLKTIYGDLREELKSLGWIGQNISKEVAALKGAIAEIRLDDEKKAKRDEKGDRVDDYVSIISKARARAPARTRENIEQSGAGLDPKLAHTIVTGSQTETGRAALVAAVDILIDRDEAEERRSDGGLDIVSKHTEIATNEGGANPKEADEAADGSPNLEPSGPEVERATYSTAKPPSPLRPHCRNPGGTCGGSGSKHCHSCTKAMREQEELA</sequence>
<protein>
    <submittedName>
        <fullName evidence="2">Uncharacterized protein</fullName>
    </submittedName>
</protein>
<accession>A0A9Q8YBD8</accession>
<evidence type="ECO:0000313" key="2">
    <source>
        <dbReference type="EMBL" id="USJ24687.1"/>
    </source>
</evidence>
<dbReference type="EMBL" id="CP098807">
    <property type="protein sequence ID" value="USJ24687.1"/>
    <property type="molecule type" value="Genomic_DNA"/>
</dbReference>
<dbReference type="RefSeq" id="WP_252160499.1">
    <property type="nucleotide sequence ID" value="NZ_CP098807.1"/>
</dbReference>
<dbReference type="AlphaFoldDB" id="A0A9Q8YBD8"/>
<reference evidence="2" key="1">
    <citation type="submission" date="2022-06" db="EMBL/GenBank/DDBJ databases">
        <title>Physiological and biochemical characterization and genomic elucidation of a strain of the genus Ensifer adhaerens M8 that combines arsenic oxidation and chromium reduction.</title>
        <authorList>
            <person name="Li X."/>
            <person name="Yu c."/>
        </authorList>
    </citation>
    <scope>NUCLEOTIDE SEQUENCE</scope>
    <source>
        <strain evidence="2">M8</strain>
    </source>
</reference>
<dbReference type="Proteomes" id="UP001055460">
    <property type="component" value="Chromosome"/>
</dbReference>